<keyword evidence="1" id="KW-0175">Coiled coil</keyword>
<dbReference type="HOGENOM" id="CLU_006697_0_0_1"/>
<organism evidence="4 5">
    <name type="scientific">Laccaria amethystina LaAM-08-1</name>
    <dbReference type="NCBI Taxonomy" id="1095629"/>
    <lineage>
        <taxon>Eukaryota</taxon>
        <taxon>Fungi</taxon>
        <taxon>Dikarya</taxon>
        <taxon>Basidiomycota</taxon>
        <taxon>Agaricomycotina</taxon>
        <taxon>Agaricomycetes</taxon>
        <taxon>Agaricomycetidae</taxon>
        <taxon>Agaricales</taxon>
        <taxon>Agaricineae</taxon>
        <taxon>Hydnangiaceae</taxon>
        <taxon>Laccaria</taxon>
    </lineage>
</organism>
<feature type="compositionally biased region" description="Low complexity" evidence="2">
    <location>
        <begin position="214"/>
        <end position="226"/>
    </location>
</feature>
<feature type="compositionally biased region" description="Basic and acidic residues" evidence="2">
    <location>
        <begin position="176"/>
        <end position="185"/>
    </location>
</feature>
<gene>
    <name evidence="4" type="ORF">K443DRAFT_92444</name>
</gene>
<evidence type="ECO:0000256" key="1">
    <source>
        <dbReference type="SAM" id="Coils"/>
    </source>
</evidence>
<keyword evidence="5" id="KW-1185">Reference proteome</keyword>
<reference evidence="5" key="2">
    <citation type="submission" date="2015-01" db="EMBL/GenBank/DDBJ databases">
        <title>Evolutionary Origins and Diversification of the Mycorrhizal Mutualists.</title>
        <authorList>
            <consortium name="DOE Joint Genome Institute"/>
            <consortium name="Mycorrhizal Genomics Consortium"/>
            <person name="Kohler A."/>
            <person name="Kuo A."/>
            <person name="Nagy L.G."/>
            <person name="Floudas D."/>
            <person name="Copeland A."/>
            <person name="Barry K.W."/>
            <person name="Cichocki N."/>
            <person name="Veneault-Fourrey C."/>
            <person name="LaButti K."/>
            <person name="Lindquist E.A."/>
            <person name="Lipzen A."/>
            <person name="Lundell T."/>
            <person name="Morin E."/>
            <person name="Murat C."/>
            <person name="Riley R."/>
            <person name="Ohm R."/>
            <person name="Sun H."/>
            <person name="Tunlid A."/>
            <person name="Henrissat B."/>
            <person name="Grigoriev I.V."/>
            <person name="Hibbett D.S."/>
            <person name="Martin F."/>
        </authorList>
    </citation>
    <scope>NUCLEOTIDE SEQUENCE [LARGE SCALE GENOMIC DNA]</scope>
    <source>
        <strain evidence="5">LaAM-08-1</strain>
    </source>
</reference>
<evidence type="ECO:0000256" key="3">
    <source>
        <dbReference type="SAM" id="Phobius"/>
    </source>
</evidence>
<keyword evidence="3" id="KW-0472">Membrane</keyword>
<evidence type="ECO:0000256" key="2">
    <source>
        <dbReference type="SAM" id="MobiDB-lite"/>
    </source>
</evidence>
<evidence type="ECO:0000313" key="4">
    <source>
        <dbReference type="EMBL" id="KIK04847.1"/>
    </source>
</evidence>
<feature type="coiled-coil region" evidence="1">
    <location>
        <begin position="299"/>
        <end position="399"/>
    </location>
</feature>
<keyword evidence="3" id="KW-0812">Transmembrane</keyword>
<feature type="coiled-coil region" evidence="1">
    <location>
        <begin position="615"/>
        <end position="642"/>
    </location>
</feature>
<feature type="coiled-coil region" evidence="1">
    <location>
        <begin position="864"/>
        <end position="966"/>
    </location>
</feature>
<keyword evidence="3" id="KW-1133">Transmembrane helix</keyword>
<dbReference type="STRING" id="1095629.A0A0C9Y434"/>
<name>A0A0C9Y434_9AGAR</name>
<dbReference type="EMBL" id="KN838566">
    <property type="protein sequence ID" value="KIK04847.1"/>
    <property type="molecule type" value="Genomic_DNA"/>
</dbReference>
<dbReference type="Proteomes" id="UP000054477">
    <property type="component" value="Unassembled WGS sequence"/>
</dbReference>
<reference evidence="4 5" key="1">
    <citation type="submission" date="2014-04" db="EMBL/GenBank/DDBJ databases">
        <authorList>
            <consortium name="DOE Joint Genome Institute"/>
            <person name="Kuo A."/>
            <person name="Kohler A."/>
            <person name="Nagy L.G."/>
            <person name="Floudas D."/>
            <person name="Copeland A."/>
            <person name="Barry K.W."/>
            <person name="Cichocki N."/>
            <person name="Veneault-Fourrey C."/>
            <person name="LaButti K."/>
            <person name="Lindquist E.A."/>
            <person name="Lipzen A."/>
            <person name="Lundell T."/>
            <person name="Morin E."/>
            <person name="Murat C."/>
            <person name="Sun H."/>
            <person name="Tunlid A."/>
            <person name="Henrissat B."/>
            <person name="Grigoriev I.V."/>
            <person name="Hibbett D.S."/>
            <person name="Martin F."/>
            <person name="Nordberg H.P."/>
            <person name="Cantor M.N."/>
            <person name="Hua S.X."/>
        </authorList>
    </citation>
    <scope>NUCLEOTIDE SEQUENCE [LARGE SCALE GENOMIC DNA]</scope>
    <source>
        <strain evidence="4 5">LaAM-08-1</strain>
    </source>
</reference>
<proteinExistence type="predicted"/>
<feature type="transmembrane region" description="Helical" evidence="3">
    <location>
        <begin position="1253"/>
        <end position="1273"/>
    </location>
</feature>
<dbReference type="OrthoDB" id="3246510at2759"/>
<protein>
    <submittedName>
        <fullName evidence="4">Uncharacterized protein</fullName>
    </submittedName>
</protein>
<evidence type="ECO:0000313" key="5">
    <source>
        <dbReference type="Proteomes" id="UP000054477"/>
    </source>
</evidence>
<dbReference type="AlphaFoldDB" id="A0A0C9Y434"/>
<feature type="region of interest" description="Disordered" evidence="2">
    <location>
        <begin position="1067"/>
        <end position="1168"/>
    </location>
</feature>
<feature type="coiled-coil region" evidence="1">
    <location>
        <begin position="698"/>
        <end position="778"/>
    </location>
</feature>
<sequence length="1274" mass="141571">MDNNGFDYNALRGINPKFSMSQTADPSTTKVKPKTFSMTQGRPLIQNPKISSTHNASSFKFALFKKPEALTIPDASRRSVFSFQAQQRTQAEGSSQNRLPAPLFLSDFQEPLKAPVNIVQDRDVGQGEAQEGRRDASSPFPTSPEYEDRAYIQPALHKSPSNRPSPTASHRDIEFSPEYSRENDRTASLTSIPGESNHKTSRRQSPALPAAHTSSSPPLLRPSSRSQAVFPRSKDAIGFNSMPDMSLKLQQTPPIVKRDVKRAFSDLLEHNHRYEALFAESITLQTQNEYLSRLRSVAMKDLKSVREELSATAAQLASARSELAAALPMLKSTENELSTAKSDLALKRSNLADAVAEISSLKISLEQISHSHEQEKLEKEVAEKRLVIAKQGLATLRENYESLHSSFVALGKSHEASEASLSQAVAEATEIKRSAADALTSVKPLLEEGGGFSRVSEMRDTIQELQGELGSSQRVTDLLRDKLHHLSSQLADAQARVKDFEDTERGTLSILRERLDDKRDLEVLCSVGSKVEDLTDRLAKRERESVGALAEAAGVEAKLIAVTHELQNLKIFSSANLVELEELRVIKEDGLSKLLASQEVINAKDKEIIGFKAEVKALSESKAELRALVAEAKKAVAEKDSELRARNSTILAEQKVEDLNSQVVSAEASLKVTKEWLALAQSEARERTEESVILKTKVESLEVARAEWEGLKSKLQAEIQDLSTREGLAVQKTQLVQAEIKRVAAEAKKAREEASKTIESLRQANRWLENRLDEQNTALVSANDINNALQSRLDEQTAASTLAKDQSTANEAGVQETVHNLRTELAVVHEQKLVLERETANLKASFNQLTRESAASLAAAQVDFEKKMNKQDKANERLVSAQEKRAVAAEKAATLAENDAKEARSAREELAGRLALAEMSVIAIAEDGEATATRESGQMKIMKARAEELEARVDEMMKHAETLLTRYHDANLTDPEKDLVNHVILQTQTSYEQDVVAKDNELRRREHTATGLHSRIHSLEAALAQMLKEKAKSAGPDGKTLLNFRMWLPSSPIDESLQALADNAMEQTSEPVPDAAQHSLPDPAHLSLPAPSPKQQEETIKPPSPISKPQPRATKQKKKTFKNLEDADSDYEYDNRDNDLSDLSDLERSPQAGRCMRKRGRSVSPPATVTVEEPVRTKRRLVYTFLCSDIPPLFFTPIFLKCRGPQEFRTRLSLRCLPPRSRRKKFQFRLPQLFRRRLLMGLPRLVRRSASSWFVLVISALLVGLFALLRTVFS</sequence>
<accession>A0A0C9Y434</accession>
<feature type="compositionally biased region" description="Basic and acidic residues" evidence="2">
    <location>
        <begin position="124"/>
        <end position="136"/>
    </location>
</feature>
<feature type="region of interest" description="Disordered" evidence="2">
    <location>
        <begin position="124"/>
        <end position="146"/>
    </location>
</feature>
<feature type="region of interest" description="Disordered" evidence="2">
    <location>
        <begin position="176"/>
        <end position="227"/>
    </location>
</feature>